<keyword evidence="3" id="KW-1185">Reference proteome</keyword>
<proteinExistence type="predicted"/>
<organism evidence="2 3">
    <name type="scientific">Geodermatophilus sabuli</name>
    <dbReference type="NCBI Taxonomy" id="1564158"/>
    <lineage>
        <taxon>Bacteria</taxon>
        <taxon>Bacillati</taxon>
        <taxon>Actinomycetota</taxon>
        <taxon>Actinomycetes</taxon>
        <taxon>Geodermatophilales</taxon>
        <taxon>Geodermatophilaceae</taxon>
        <taxon>Geodermatophilus</taxon>
    </lineage>
</organism>
<evidence type="ECO:0000256" key="1">
    <source>
        <dbReference type="SAM" id="MobiDB-lite"/>
    </source>
</evidence>
<feature type="compositionally biased region" description="Basic and acidic residues" evidence="1">
    <location>
        <begin position="66"/>
        <end position="80"/>
    </location>
</feature>
<dbReference type="RefSeq" id="WP_163480354.1">
    <property type="nucleotide sequence ID" value="NZ_JAAGWF010000005.1"/>
</dbReference>
<protein>
    <submittedName>
        <fullName evidence="2">Uncharacterized protein</fullName>
    </submittedName>
</protein>
<dbReference type="Proteomes" id="UP000470246">
    <property type="component" value="Unassembled WGS sequence"/>
</dbReference>
<name>A0A7K3VWZ7_9ACTN</name>
<feature type="region of interest" description="Disordered" evidence="1">
    <location>
        <begin position="124"/>
        <end position="146"/>
    </location>
</feature>
<accession>A0A7K3VWZ7</accession>
<dbReference type="EMBL" id="JAAGWF010000005">
    <property type="protein sequence ID" value="NEK57175.1"/>
    <property type="molecule type" value="Genomic_DNA"/>
</dbReference>
<comment type="caution">
    <text evidence="2">The sequence shown here is derived from an EMBL/GenBank/DDBJ whole genome shotgun (WGS) entry which is preliminary data.</text>
</comment>
<feature type="region of interest" description="Disordered" evidence="1">
    <location>
        <begin position="66"/>
        <end position="104"/>
    </location>
</feature>
<gene>
    <name evidence="2" type="ORF">GCU56_04715</name>
</gene>
<feature type="region of interest" description="Disordered" evidence="1">
    <location>
        <begin position="161"/>
        <end position="219"/>
    </location>
</feature>
<evidence type="ECO:0000313" key="3">
    <source>
        <dbReference type="Proteomes" id="UP000470246"/>
    </source>
</evidence>
<reference evidence="2 3" key="1">
    <citation type="submission" date="2020-02" db="EMBL/GenBank/DDBJ databases">
        <title>Geodermatophilus sabuli CPCC 205279 I12A-02694.</title>
        <authorList>
            <person name="Jiang Z."/>
        </authorList>
    </citation>
    <scope>NUCLEOTIDE SEQUENCE [LARGE SCALE GENOMIC DNA]</scope>
    <source>
        <strain evidence="2 3">I12A-02694</strain>
    </source>
</reference>
<feature type="compositionally biased region" description="Basic and acidic residues" evidence="1">
    <location>
        <begin position="188"/>
        <end position="219"/>
    </location>
</feature>
<dbReference type="AlphaFoldDB" id="A0A7K3VWZ7"/>
<sequence>MSGMTESRAVVFTQLSQHVEVCVDATWWPGVILGWRHDARGACQVRVRAVVAGAEREAWTDLAELRLPEPARDDPARDVPARAPAPAEGHRGRGGSTDPAPPTVTLHRASARERLVADVLAAPEYSSEAGAPTAADHRRRRRRHGGDVTAELPAVRSGIVPGRHRAPAVPGRHRAVDEVPAEPPSDAPRAEADCMTRPLRLGDRVPRPRLPRPDAVGRA</sequence>
<evidence type="ECO:0000313" key="2">
    <source>
        <dbReference type="EMBL" id="NEK57175.1"/>
    </source>
</evidence>